<sequence length="328" mass="36640">MNILVTGSTGFVGKYLLKRLIADGHKVICLLRPESVGIDGLKDLNIEIWTSGLFDTASLKNKIKNVDIIYHLAGSVFSQSKKELFRANCEATASLYSATADTNIKKFIYLSSITACGPSDQNSKNDENVKPHPISLYGQSKLAAELAIRTLFPTVKRNIVIVRCPLIYGEGMNSDSRLFVLTSKLVHQTYRHIGNGNNQISFCSIDNLIDFFSLIPSLNLSNVELFNIADKRVLLMRELVSLICSTNNIQEPNKNISPMKALFFSSIIHLINRVSSLKSFDFPAPEQIKELMSHWVMDISKAEKYGYSPRSDVNDLLKKVVRLYQSGA</sequence>
<protein>
    <recommendedName>
        <fullName evidence="1">NAD-dependent epimerase/dehydratase domain-containing protein</fullName>
    </recommendedName>
</protein>
<dbReference type="EMBL" id="MHFR01000008">
    <property type="protein sequence ID" value="OGW99380.1"/>
    <property type="molecule type" value="Genomic_DNA"/>
</dbReference>
<comment type="caution">
    <text evidence="2">The sequence shown here is derived from an EMBL/GenBank/DDBJ whole genome shotgun (WGS) entry which is preliminary data.</text>
</comment>
<dbReference type="Gene3D" id="3.40.50.720">
    <property type="entry name" value="NAD(P)-binding Rossmann-like Domain"/>
    <property type="match status" value="1"/>
</dbReference>
<dbReference type="PANTHER" id="PTHR48079:SF6">
    <property type="entry name" value="NAD(P)-BINDING DOMAIN-CONTAINING PROTEIN-RELATED"/>
    <property type="match status" value="1"/>
</dbReference>
<name>A0A1G1L2K2_9BACT</name>
<reference evidence="2 3" key="1">
    <citation type="journal article" date="2016" name="Nat. Commun.">
        <title>Thousands of microbial genomes shed light on interconnected biogeochemical processes in an aquifer system.</title>
        <authorList>
            <person name="Anantharaman K."/>
            <person name="Brown C.T."/>
            <person name="Hug L.A."/>
            <person name="Sharon I."/>
            <person name="Castelle C.J."/>
            <person name="Probst A.J."/>
            <person name="Thomas B.C."/>
            <person name="Singh A."/>
            <person name="Wilkins M.J."/>
            <person name="Karaoz U."/>
            <person name="Brodie E.L."/>
            <person name="Williams K.H."/>
            <person name="Hubbard S.S."/>
            <person name="Banfield J.F."/>
        </authorList>
    </citation>
    <scope>NUCLEOTIDE SEQUENCE [LARGE SCALE GENOMIC DNA]</scope>
</reference>
<evidence type="ECO:0000313" key="3">
    <source>
        <dbReference type="Proteomes" id="UP000178187"/>
    </source>
</evidence>
<dbReference type="AlphaFoldDB" id="A0A1G1L2K2"/>
<dbReference type="InterPro" id="IPR036291">
    <property type="entry name" value="NAD(P)-bd_dom_sf"/>
</dbReference>
<evidence type="ECO:0000313" key="2">
    <source>
        <dbReference type="EMBL" id="OGW99380.1"/>
    </source>
</evidence>
<dbReference type="GO" id="GO:0004029">
    <property type="term" value="F:aldehyde dehydrogenase (NAD+) activity"/>
    <property type="evidence" value="ECO:0007669"/>
    <property type="project" value="TreeGrafter"/>
</dbReference>
<organism evidence="2 3">
    <name type="scientific">Candidatus Danuiimicrobium aquiferis</name>
    <dbReference type="NCBI Taxonomy" id="1801832"/>
    <lineage>
        <taxon>Bacteria</taxon>
        <taxon>Pseudomonadati</taxon>
        <taxon>Candidatus Omnitrophota</taxon>
        <taxon>Candidatus Danuiimicrobium</taxon>
    </lineage>
</organism>
<feature type="domain" description="NAD-dependent epimerase/dehydratase" evidence="1">
    <location>
        <begin position="3"/>
        <end position="216"/>
    </location>
</feature>
<gene>
    <name evidence="2" type="ORF">A3G33_06745</name>
</gene>
<evidence type="ECO:0000259" key="1">
    <source>
        <dbReference type="Pfam" id="PF01370"/>
    </source>
</evidence>
<dbReference type="GO" id="GO:0005737">
    <property type="term" value="C:cytoplasm"/>
    <property type="evidence" value="ECO:0007669"/>
    <property type="project" value="TreeGrafter"/>
</dbReference>
<proteinExistence type="predicted"/>
<accession>A0A1G1L2K2</accession>
<dbReference type="Proteomes" id="UP000178187">
    <property type="component" value="Unassembled WGS sequence"/>
</dbReference>
<dbReference type="InterPro" id="IPR051783">
    <property type="entry name" value="NAD(P)-dependent_oxidoreduct"/>
</dbReference>
<dbReference type="SUPFAM" id="SSF51735">
    <property type="entry name" value="NAD(P)-binding Rossmann-fold domains"/>
    <property type="match status" value="1"/>
</dbReference>
<dbReference type="InterPro" id="IPR001509">
    <property type="entry name" value="Epimerase_deHydtase"/>
</dbReference>
<dbReference type="PANTHER" id="PTHR48079">
    <property type="entry name" value="PROTEIN YEEZ"/>
    <property type="match status" value="1"/>
</dbReference>
<dbReference type="Pfam" id="PF01370">
    <property type="entry name" value="Epimerase"/>
    <property type="match status" value="1"/>
</dbReference>